<evidence type="ECO:0000313" key="3">
    <source>
        <dbReference type="Proteomes" id="UP000594261"/>
    </source>
</evidence>
<dbReference type="InParanoid" id="A0A7N2KMJ8"/>
<dbReference type="AlphaFoldDB" id="A0A7N2KMJ8"/>
<evidence type="ECO:0000259" key="1">
    <source>
        <dbReference type="Pfam" id="PF05699"/>
    </source>
</evidence>
<dbReference type="EnsemblPlants" id="QL01p014249:mrna">
    <property type="protein sequence ID" value="QL01p014249:mrna"/>
    <property type="gene ID" value="QL01p014249"/>
</dbReference>
<dbReference type="Gramene" id="QL01p014249:mrna">
    <property type="protein sequence ID" value="QL01p014249:mrna"/>
    <property type="gene ID" value="QL01p014249"/>
</dbReference>
<name>A0A7N2KMJ8_QUELO</name>
<dbReference type="Proteomes" id="UP000594261">
    <property type="component" value="Chromosome 1"/>
</dbReference>
<reference evidence="2" key="2">
    <citation type="submission" date="2021-01" db="UniProtKB">
        <authorList>
            <consortium name="EnsemblPlants"/>
        </authorList>
    </citation>
    <scope>IDENTIFICATION</scope>
</reference>
<sequence length="158" mass="17776">MGEDGRASTYSCICADKRRKPHADLDVLKVYLDAVDRLAIKDRERMSALSWWDLYGVSAPELCSLAIKVLSQSVKSTCTGGALITFEYIRNVKRNLMNADMEAVEDTQSMLCFVLMTSTLQKVARHLLRLVKIHFKEQSGALSKLIIIAHLLIMQCLL</sequence>
<dbReference type="InterPro" id="IPR008906">
    <property type="entry name" value="HATC_C_dom"/>
</dbReference>
<proteinExistence type="predicted"/>
<organism evidence="2 3">
    <name type="scientific">Quercus lobata</name>
    <name type="common">Valley oak</name>
    <dbReference type="NCBI Taxonomy" id="97700"/>
    <lineage>
        <taxon>Eukaryota</taxon>
        <taxon>Viridiplantae</taxon>
        <taxon>Streptophyta</taxon>
        <taxon>Embryophyta</taxon>
        <taxon>Tracheophyta</taxon>
        <taxon>Spermatophyta</taxon>
        <taxon>Magnoliopsida</taxon>
        <taxon>eudicotyledons</taxon>
        <taxon>Gunneridae</taxon>
        <taxon>Pentapetalae</taxon>
        <taxon>rosids</taxon>
        <taxon>fabids</taxon>
        <taxon>Fagales</taxon>
        <taxon>Fagaceae</taxon>
        <taxon>Quercus</taxon>
    </lineage>
</organism>
<dbReference type="Pfam" id="PF05699">
    <property type="entry name" value="Dimer_Tnp_hAT"/>
    <property type="match status" value="1"/>
</dbReference>
<feature type="domain" description="HAT C-terminal dimerisation" evidence="1">
    <location>
        <begin position="28"/>
        <end position="76"/>
    </location>
</feature>
<dbReference type="GO" id="GO:0046983">
    <property type="term" value="F:protein dimerization activity"/>
    <property type="evidence" value="ECO:0007669"/>
    <property type="project" value="InterPro"/>
</dbReference>
<accession>A0A7N2KMJ8</accession>
<evidence type="ECO:0000313" key="2">
    <source>
        <dbReference type="EnsemblPlants" id="QL01p014249:mrna"/>
    </source>
</evidence>
<keyword evidence="3" id="KW-1185">Reference proteome</keyword>
<dbReference type="EMBL" id="LRBV02000001">
    <property type="status" value="NOT_ANNOTATED_CDS"/>
    <property type="molecule type" value="Genomic_DNA"/>
</dbReference>
<protein>
    <recommendedName>
        <fullName evidence="1">HAT C-terminal dimerisation domain-containing protein</fullName>
    </recommendedName>
</protein>
<reference evidence="2 3" key="1">
    <citation type="journal article" date="2016" name="G3 (Bethesda)">
        <title>First Draft Assembly and Annotation of the Genome of a California Endemic Oak Quercus lobata Nee (Fagaceae).</title>
        <authorList>
            <person name="Sork V.L."/>
            <person name="Fitz-Gibbon S.T."/>
            <person name="Puiu D."/>
            <person name="Crepeau M."/>
            <person name="Gugger P.F."/>
            <person name="Sherman R."/>
            <person name="Stevens K."/>
            <person name="Langley C.H."/>
            <person name="Pellegrini M."/>
            <person name="Salzberg S.L."/>
        </authorList>
    </citation>
    <scope>NUCLEOTIDE SEQUENCE [LARGE SCALE GENOMIC DNA]</scope>
    <source>
        <strain evidence="2 3">cv. SW786</strain>
    </source>
</reference>